<dbReference type="EMBL" id="AMFJ01000465">
    <property type="protein sequence ID" value="EKE27576.1"/>
    <property type="molecule type" value="Genomic_DNA"/>
</dbReference>
<sequence length="190" mass="22352">MTNAILSHQDKSAEGFNPDVDNLIRIFSDNWAESDLYVFEKNHNCVMLLLRDIIMKLLKSKWIDFSFYSWSRYFPSLSVYNEIADNLYTELQKTYKTSFHLIDITDGNDDVQQKISEAIEVMEPNLKEISTIIVRSVSSALKAKWVELDKAELQHELPNLLKNYFLLRFEKRTEALFSVAKIKKTIWKIF</sequence>
<evidence type="ECO:0000313" key="1">
    <source>
        <dbReference type="EMBL" id="EKE27576.1"/>
    </source>
</evidence>
<accession>K2F8W9</accession>
<name>K2F8W9_9BACT</name>
<protein>
    <submittedName>
        <fullName evidence="1">Uncharacterized protein</fullName>
    </submittedName>
</protein>
<organism evidence="1">
    <name type="scientific">uncultured bacterium</name>
    <name type="common">gcode 4</name>
    <dbReference type="NCBI Taxonomy" id="1234023"/>
    <lineage>
        <taxon>Bacteria</taxon>
        <taxon>environmental samples</taxon>
    </lineage>
</organism>
<reference evidence="1" key="1">
    <citation type="journal article" date="2012" name="Science">
        <title>Fermentation, hydrogen, and sulfur metabolism in multiple uncultivated bacterial phyla.</title>
        <authorList>
            <person name="Wrighton K.C."/>
            <person name="Thomas B.C."/>
            <person name="Sharon I."/>
            <person name="Miller C.S."/>
            <person name="Castelle C.J."/>
            <person name="VerBerkmoes N.C."/>
            <person name="Wilkins M.J."/>
            <person name="Hettich R.L."/>
            <person name="Lipton M.S."/>
            <person name="Williams K.H."/>
            <person name="Long P.E."/>
            <person name="Banfield J.F."/>
        </authorList>
    </citation>
    <scope>NUCLEOTIDE SEQUENCE [LARGE SCALE GENOMIC DNA]</scope>
</reference>
<dbReference type="AlphaFoldDB" id="K2F8W9"/>
<gene>
    <name evidence="1" type="ORF">ACD_3C00191G0007</name>
</gene>
<proteinExistence type="predicted"/>
<comment type="caution">
    <text evidence="1">The sequence shown here is derived from an EMBL/GenBank/DDBJ whole genome shotgun (WGS) entry which is preliminary data.</text>
</comment>